<dbReference type="InParanoid" id="A0A0D0D5B8"/>
<evidence type="ECO:0000313" key="1">
    <source>
        <dbReference type="EMBL" id="KIK91827.1"/>
    </source>
</evidence>
<dbReference type="HOGENOM" id="CLU_1540559_0_0_1"/>
<name>A0A0D0D5B8_9AGAM</name>
<protein>
    <submittedName>
        <fullName evidence="1">Uncharacterized protein</fullName>
    </submittedName>
</protein>
<dbReference type="AlphaFoldDB" id="A0A0D0D5B8"/>
<proteinExistence type="predicted"/>
<dbReference type="Proteomes" id="UP000054538">
    <property type="component" value="Unassembled WGS sequence"/>
</dbReference>
<organism evidence="1 2">
    <name type="scientific">Paxillus rubicundulus Ve08.2h10</name>
    <dbReference type="NCBI Taxonomy" id="930991"/>
    <lineage>
        <taxon>Eukaryota</taxon>
        <taxon>Fungi</taxon>
        <taxon>Dikarya</taxon>
        <taxon>Basidiomycota</taxon>
        <taxon>Agaricomycotina</taxon>
        <taxon>Agaricomycetes</taxon>
        <taxon>Agaricomycetidae</taxon>
        <taxon>Boletales</taxon>
        <taxon>Paxilineae</taxon>
        <taxon>Paxillaceae</taxon>
        <taxon>Paxillus</taxon>
    </lineage>
</organism>
<keyword evidence="2" id="KW-1185">Reference proteome</keyword>
<gene>
    <name evidence="1" type="ORF">PAXRUDRAFT_611511</name>
</gene>
<reference evidence="2" key="2">
    <citation type="submission" date="2015-01" db="EMBL/GenBank/DDBJ databases">
        <title>Evolutionary Origins and Diversification of the Mycorrhizal Mutualists.</title>
        <authorList>
            <consortium name="DOE Joint Genome Institute"/>
            <consortium name="Mycorrhizal Genomics Consortium"/>
            <person name="Kohler A."/>
            <person name="Kuo A."/>
            <person name="Nagy L.G."/>
            <person name="Floudas D."/>
            <person name="Copeland A."/>
            <person name="Barry K.W."/>
            <person name="Cichocki N."/>
            <person name="Veneault-Fourrey C."/>
            <person name="LaButti K."/>
            <person name="Lindquist E.A."/>
            <person name="Lipzen A."/>
            <person name="Lundell T."/>
            <person name="Morin E."/>
            <person name="Murat C."/>
            <person name="Riley R."/>
            <person name="Ohm R."/>
            <person name="Sun H."/>
            <person name="Tunlid A."/>
            <person name="Henrissat B."/>
            <person name="Grigoriev I.V."/>
            <person name="Hibbett D.S."/>
            <person name="Martin F."/>
        </authorList>
    </citation>
    <scope>NUCLEOTIDE SEQUENCE [LARGE SCALE GENOMIC DNA]</scope>
    <source>
        <strain evidence="2">Ve08.2h10</strain>
    </source>
</reference>
<dbReference type="EMBL" id="KN825343">
    <property type="protein sequence ID" value="KIK91827.1"/>
    <property type="molecule type" value="Genomic_DNA"/>
</dbReference>
<sequence>MTEQCCPGAAYLQVLTGRKTDLWFYFSFPGITSKASRKRDMALHVLLYNAMSSLPPRIDLFVNIHRKNTETTPCSFYTSTKLSTPSPSTSCQVLHTPGVTCISNAKQYKANQASSFVRGNVSNSPSFRTKFFVLSSVDQINGGKSFLSGHKAPTDNVILRMLGTSGGNVGKAIS</sequence>
<reference evidence="1 2" key="1">
    <citation type="submission" date="2014-04" db="EMBL/GenBank/DDBJ databases">
        <authorList>
            <consortium name="DOE Joint Genome Institute"/>
            <person name="Kuo A."/>
            <person name="Kohler A."/>
            <person name="Jargeat P."/>
            <person name="Nagy L.G."/>
            <person name="Floudas D."/>
            <person name="Copeland A."/>
            <person name="Barry K.W."/>
            <person name="Cichocki N."/>
            <person name="Veneault-Fourrey C."/>
            <person name="LaButti K."/>
            <person name="Lindquist E.A."/>
            <person name="Lipzen A."/>
            <person name="Lundell T."/>
            <person name="Morin E."/>
            <person name="Murat C."/>
            <person name="Sun H."/>
            <person name="Tunlid A."/>
            <person name="Henrissat B."/>
            <person name="Grigoriev I.V."/>
            <person name="Hibbett D.S."/>
            <person name="Martin F."/>
            <person name="Nordberg H.P."/>
            <person name="Cantor M.N."/>
            <person name="Hua S.X."/>
        </authorList>
    </citation>
    <scope>NUCLEOTIDE SEQUENCE [LARGE SCALE GENOMIC DNA]</scope>
    <source>
        <strain evidence="1 2">Ve08.2h10</strain>
    </source>
</reference>
<accession>A0A0D0D5B8</accession>
<evidence type="ECO:0000313" key="2">
    <source>
        <dbReference type="Proteomes" id="UP000054538"/>
    </source>
</evidence>